<protein>
    <submittedName>
        <fullName evidence="1">Uncharacterized protein</fullName>
    </submittedName>
</protein>
<evidence type="ECO:0000313" key="2">
    <source>
        <dbReference type="Proteomes" id="UP000034037"/>
    </source>
</evidence>
<dbReference type="Proteomes" id="UP000034037">
    <property type="component" value="Chromosome"/>
</dbReference>
<dbReference type="HOGENOM" id="CLU_165987_1_0_11"/>
<dbReference type="EMBL" id="CP011309">
    <property type="protein sequence ID" value="AKF26634.1"/>
    <property type="molecule type" value="Genomic_DNA"/>
</dbReference>
<dbReference type="RefSeq" id="WP_003860674.1">
    <property type="nucleotide sequence ID" value="NZ_CP011309.1"/>
</dbReference>
<organism evidence="1 2">
    <name type="scientific">[Brevibacterium] flavum</name>
    <dbReference type="NCBI Taxonomy" id="92706"/>
    <lineage>
        <taxon>Bacteria</taxon>
        <taxon>Bacillati</taxon>
        <taxon>Actinomycetota</taxon>
        <taxon>Actinomycetes</taxon>
        <taxon>Mycobacteriales</taxon>
        <taxon>Corynebacteriaceae</taxon>
        <taxon>Corynebacterium</taxon>
    </lineage>
</organism>
<sequence>MSGFELKIGESLATLRGLLGETAQQHSIHRQRVPYYSPSASGRGFSAHGVALADMFEGLHRGVEKRIDAFTQTTQAAEEEVKRFDNTDKVFGAGFDGIDPK</sequence>
<proteinExistence type="predicted"/>
<dbReference type="AlphaFoldDB" id="A0A0F6SQQ8"/>
<reference evidence="1 2" key="1">
    <citation type="submission" date="2015-04" db="EMBL/GenBank/DDBJ databases">
        <title>Complete Genome Sequence of Brevibacterium flavum ATCC 15168.</title>
        <authorList>
            <person name="Ahn J."/>
            <person name="Park G."/>
            <person name="Jeon W."/>
            <person name="Jang Y."/>
            <person name="Jang M."/>
            <person name="Lee H."/>
            <person name="Lee H."/>
        </authorList>
    </citation>
    <scope>NUCLEOTIDE SEQUENCE [LARGE SCALE GENOMIC DNA]</scope>
    <source>
        <strain evidence="1 2">ATCC 15168</strain>
    </source>
</reference>
<gene>
    <name evidence="1" type="ORF">YH66_03230</name>
</gene>
<evidence type="ECO:0000313" key="1">
    <source>
        <dbReference type="EMBL" id="AKF26634.1"/>
    </source>
</evidence>
<accession>A0A0F6SQQ8</accession>
<name>A0A0F6SQQ8_9CORY</name>
<dbReference type="PATRIC" id="fig|92706.3.peg.667"/>
<dbReference type="GeneID" id="1018588"/>
<keyword evidence="2" id="KW-1185">Reference proteome</keyword>